<dbReference type="InterPro" id="IPR023380">
    <property type="entry name" value="DsbB-like_sf"/>
</dbReference>
<dbReference type="PIRSF" id="PIRSF033913">
    <property type="entry name" value="S-S_format_DsbB"/>
    <property type="match status" value="1"/>
</dbReference>
<dbReference type="InterPro" id="IPR003752">
    <property type="entry name" value="DiS_bond_form_DsbB/BdbC"/>
</dbReference>
<dbReference type="Gene3D" id="1.20.1550.10">
    <property type="entry name" value="DsbB-like"/>
    <property type="match status" value="1"/>
</dbReference>
<feature type="transmembrane region" description="Helical" evidence="5">
    <location>
        <begin position="16"/>
        <end position="38"/>
    </location>
</feature>
<comment type="subcellular location">
    <subcellularLocation>
        <location evidence="1">Membrane</location>
        <topology evidence="1">Multi-pass membrane protein</topology>
    </subcellularLocation>
</comment>
<dbReference type="RefSeq" id="WP_053999713.1">
    <property type="nucleotide sequence ID" value="NZ_JXMU01000018.1"/>
</dbReference>
<keyword evidence="7" id="KW-1185">Reference proteome</keyword>
<dbReference type="AlphaFoldDB" id="A0A0N0E708"/>
<dbReference type="OrthoDB" id="9808637at2"/>
<feature type="transmembrane region" description="Helical" evidence="5">
    <location>
        <begin position="149"/>
        <end position="169"/>
    </location>
</feature>
<accession>A0A0N0E708</accession>
<keyword evidence="3 5" id="KW-1133">Transmembrane helix</keyword>
<evidence type="ECO:0008006" key="8">
    <source>
        <dbReference type="Google" id="ProtNLM"/>
    </source>
</evidence>
<evidence type="ECO:0000313" key="6">
    <source>
        <dbReference type="EMBL" id="KPB00635.1"/>
    </source>
</evidence>
<organism evidence="6 7">
    <name type="scientific">Ahrensia marina</name>
    <dbReference type="NCBI Taxonomy" id="1514904"/>
    <lineage>
        <taxon>Bacteria</taxon>
        <taxon>Pseudomonadati</taxon>
        <taxon>Pseudomonadota</taxon>
        <taxon>Alphaproteobacteria</taxon>
        <taxon>Hyphomicrobiales</taxon>
        <taxon>Ahrensiaceae</taxon>
        <taxon>Ahrensia</taxon>
    </lineage>
</organism>
<evidence type="ECO:0000256" key="4">
    <source>
        <dbReference type="ARBA" id="ARBA00023136"/>
    </source>
</evidence>
<dbReference type="Pfam" id="PF02600">
    <property type="entry name" value="DsbB"/>
    <property type="match status" value="1"/>
</dbReference>
<evidence type="ECO:0000256" key="3">
    <source>
        <dbReference type="ARBA" id="ARBA00022989"/>
    </source>
</evidence>
<reference evidence="6 7" key="1">
    <citation type="submission" date="2015-01" db="EMBL/GenBank/DDBJ databases">
        <title>Ahrensia donghaiensis sp. nov., a novel dimethylsulphoniopropionate-cleavage bacterium isolated from seawater and emended descriptions of the genus Ahrensia and Ahrensia kielensis.</title>
        <authorList>
            <person name="Liu J."/>
        </authorList>
    </citation>
    <scope>NUCLEOTIDE SEQUENCE [LARGE SCALE GENOMIC DNA]</scope>
    <source>
        <strain evidence="6 7">LZD062</strain>
    </source>
</reference>
<protein>
    <recommendedName>
        <fullName evidence="8">Disulfide bond formation protein B</fullName>
    </recommendedName>
</protein>
<dbReference type="Proteomes" id="UP000038011">
    <property type="component" value="Unassembled WGS sequence"/>
</dbReference>
<dbReference type="GO" id="GO:0016020">
    <property type="term" value="C:membrane"/>
    <property type="evidence" value="ECO:0007669"/>
    <property type="project" value="UniProtKB-SubCell"/>
</dbReference>
<keyword evidence="4 5" id="KW-0472">Membrane</keyword>
<feature type="transmembrane region" description="Helical" evidence="5">
    <location>
        <begin position="50"/>
        <end position="68"/>
    </location>
</feature>
<proteinExistence type="predicted"/>
<dbReference type="InterPro" id="IPR024199">
    <property type="entry name" value="Uncharacterised_DsbB"/>
</dbReference>
<gene>
    <name evidence="6" type="ORF">SU32_12505</name>
</gene>
<dbReference type="STRING" id="1514904.SU32_12505"/>
<dbReference type="GO" id="GO:0006457">
    <property type="term" value="P:protein folding"/>
    <property type="evidence" value="ECO:0007669"/>
    <property type="project" value="InterPro"/>
</dbReference>
<dbReference type="SUPFAM" id="SSF158442">
    <property type="entry name" value="DsbB-like"/>
    <property type="match status" value="1"/>
</dbReference>
<evidence type="ECO:0000313" key="7">
    <source>
        <dbReference type="Proteomes" id="UP000038011"/>
    </source>
</evidence>
<dbReference type="GO" id="GO:0015035">
    <property type="term" value="F:protein-disulfide reductase activity"/>
    <property type="evidence" value="ECO:0007669"/>
    <property type="project" value="InterPro"/>
</dbReference>
<name>A0A0N0E708_9HYPH</name>
<dbReference type="EMBL" id="JXMU01000018">
    <property type="protein sequence ID" value="KPB00635.1"/>
    <property type="molecule type" value="Genomic_DNA"/>
</dbReference>
<evidence type="ECO:0000256" key="2">
    <source>
        <dbReference type="ARBA" id="ARBA00022692"/>
    </source>
</evidence>
<evidence type="ECO:0000256" key="5">
    <source>
        <dbReference type="SAM" id="Phobius"/>
    </source>
</evidence>
<comment type="caution">
    <text evidence="6">The sequence shown here is derived from an EMBL/GenBank/DDBJ whole genome shotgun (WGS) entry which is preliminary data.</text>
</comment>
<sequence>MIADLQNVAREKTASVTLILGALALLVVGSAWAFQFAGYLPCQLCLWQRIPYYVAIPLLLGAGLIAFGDRLSKQVLRAVLFTVGLIFVGSTLLAMYHSGVEWGFWLGPISCGAGGNFSTTDANDLLGALSTTRPPSCNEAAGRFLGLSFAGWNVVASIGLSAGCFLAAASASNKSSNPK</sequence>
<evidence type="ECO:0000256" key="1">
    <source>
        <dbReference type="ARBA" id="ARBA00004141"/>
    </source>
</evidence>
<dbReference type="PATRIC" id="fig|1514904.3.peg.1349"/>
<keyword evidence="2 5" id="KW-0812">Transmembrane</keyword>
<feature type="transmembrane region" description="Helical" evidence="5">
    <location>
        <begin position="75"/>
        <end position="96"/>
    </location>
</feature>